<dbReference type="EMBL" id="JBHTMK010000012">
    <property type="protein sequence ID" value="MFD1365569.1"/>
    <property type="molecule type" value="Genomic_DNA"/>
</dbReference>
<name>A0ABW4A516_9ACTN</name>
<dbReference type="Proteomes" id="UP001597183">
    <property type="component" value="Unassembled WGS sequence"/>
</dbReference>
<accession>A0ABW4A516</accession>
<sequence>MDLAEVEKLVSVIDLAIEPIATRPVGPDESGFGDPLVEAGVVDEASVSLGFLLDAYESGPEAVRGQVRAIFRKYPYFAWAAAEKSPVGDAVRRQIVHLSALDQGNDARDLIVALDDLVRRARGDGIDVESILLEVAGMSAAEDRMGMGSTREILLRAAGVPLE</sequence>
<evidence type="ECO:0000313" key="1">
    <source>
        <dbReference type="EMBL" id="MFD1365569.1"/>
    </source>
</evidence>
<keyword evidence="2" id="KW-1185">Reference proteome</keyword>
<gene>
    <name evidence="1" type="ORF">ACFQ5G_09475</name>
</gene>
<proteinExistence type="predicted"/>
<dbReference type="RefSeq" id="WP_317792898.1">
    <property type="nucleotide sequence ID" value="NZ_AP028461.1"/>
</dbReference>
<protein>
    <submittedName>
        <fullName evidence="1">Uncharacterized protein</fullName>
    </submittedName>
</protein>
<evidence type="ECO:0000313" key="2">
    <source>
        <dbReference type="Proteomes" id="UP001597183"/>
    </source>
</evidence>
<comment type="caution">
    <text evidence="1">The sequence shown here is derived from an EMBL/GenBank/DDBJ whole genome shotgun (WGS) entry which is preliminary data.</text>
</comment>
<reference evidence="2" key="1">
    <citation type="journal article" date="2019" name="Int. J. Syst. Evol. Microbiol.">
        <title>The Global Catalogue of Microorganisms (GCM) 10K type strain sequencing project: providing services to taxonomists for standard genome sequencing and annotation.</title>
        <authorList>
            <consortium name="The Broad Institute Genomics Platform"/>
            <consortium name="The Broad Institute Genome Sequencing Center for Infectious Disease"/>
            <person name="Wu L."/>
            <person name="Ma J."/>
        </authorList>
    </citation>
    <scope>NUCLEOTIDE SEQUENCE [LARGE SCALE GENOMIC DNA]</scope>
    <source>
        <strain evidence="2">CCM 7526</strain>
    </source>
</reference>
<organism evidence="1 2">
    <name type="scientific">Actinoplanes sichuanensis</name>
    <dbReference type="NCBI Taxonomy" id="512349"/>
    <lineage>
        <taxon>Bacteria</taxon>
        <taxon>Bacillati</taxon>
        <taxon>Actinomycetota</taxon>
        <taxon>Actinomycetes</taxon>
        <taxon>Micromonosporales</taxon>
        <taxon>Micromonosporaceae</taxon>
        <taxon>Actinoplanes</taxon>
    </lineage>
</organism>